<evidence type="ECO:0000313" key="2">
    <source>
        <dbReference type="EMBL" id="PTQ38203.1"/>
    </source>
</evidence>
<feature type="region of interest" description="Disordered" evidence="1">
    <location>
        <begin position="372"/>
        <end position="396"/>
    </location>
</feature>
<organism evidence="2 3">
    <name type="scientific">Marchantia polymorpha</name>
    <name type="common">Common liverwort</name>
    <name type="synonym">Marchantia aquatica</name>
    <dbReference type="NCBI Taxonomy" id="3197"/>
    <lineage>
        <taxon>Eukaryota</taxon>
        <taxon>Viridiplantae</taxon>
        <taxon>Streptophyta</taxon>
        <taxon>Embryophyta</taxon>
        <taxon>Marchantiophyta</taxon>
        <taxon>Marchantiopsida</taxon>
        <taxon>Marchantiidae</taxon>
        <taxon>Marchantiales</taxon>
        <taxon>Marchantiaceae</taxon>
        <taxon>Marchantia</taxon>
    </lineage>
</organism>
<protein>
    <submittedName>
        <fullName evidence="2">Uncharacterized protein</fullName>
    </submittedName>
</protein>
<proteinExistence type="predicted"/>
<feature type="compositionally biased region" description="Basic and acidic residues" evidence="1">
    <location>
        <begin position="132"/>
        <end position="143"/>
    </location>
</feature>
<dbReference type="EMBL" id="KZ772724">
    <property type="protein sequence ID" value="PTQ38203.1"/>
    <property type="molecule type" value="Genomic_DNA"/>
</dbReference>
<evidence type="ECO:0000256" key="1">
    <source>
        <dbReference type="SAM" id="MobiDB-lite"/>
    </source>
</evidence>
<dbReference type="AlphaFoldDB" id="A0A2R6WWH9"/>
<feature type="compositionally biased region" description="Low complexity" evidence="1">
    <location>
        <begin position="37"/>
        <end position="53"/>
    </location>
</feature>
<dbReference type="Proteomes" id="UP000244005">
    <property type="component" value="Unassembled WGS sequence"/>
</dbReference>
<evidence type="ECO:0000313" key="3">
    <source>
        <dbReference type="Proteomes" id="UP000244005"/>
    </source>
</evidence>
<dbReference type="OrthoDB" id="1931165at2759"/>
<accession>A0A2R6WWH9</accession>
<feature type="region of interest" description="Disordered" evidence="1">
    <location>
        <begin position="1"/>
        <end position="53"/>
    </location>
</feature>
<feature type="region of interest" description="Disordered" evidence="1">
    <location>
        <begin position="125"/>
        <end position="151"/>
    </location>
</feature>
<reference evidence="3" key="1">
    <citation type="journal article" date="2017" name="Cell">
        <title>Insights into land plant evolution garnered from the Marchantia polymorpha genome.</title>
        <authorList>
            <person name="Bowman J.L."/>
            <person name="Kohchi T."/>
            <person name="Yamato K.T."/>
            <person name="Jenkins J."/>
            <person name="Shu S."/>
            <person name="Ishizaki K."/>
            <person name="Yamaoka S."/>
            <person name="Nishihama R."/>
            <person name="Nakamura Y."/>
            <person name="Berger F."/>
            <person name="Adam C."/>
            <person name="Aki S.S."/>
            <person name="Althoff F."/>
            <person name="Araki T."/>
            <person name="Arteaga-Vazquez M.A."/>
            <person name="Balasubrmanian S."/>
            <person name="Barry K."/>
            <person name="Bauer D."/>
            <person name="Boehm C.R."/>
            <person name="Briginshaw L."/>
            <person name="Caballero-Perez J."/>
            <person name="Catarino B."/>
            <person name="Chen F."/>
            <person name="Chiyoda S."/>
            <person name="Chovatia M."/>
            <person name="Davies K.M."/>
            <person name="Delmans M."/>
            <person name="Demura T."/>
            <person name="Dierschke T."/>
            <person name="Dolan L."/>
            <person name="Dorantes-Acosta A.E."/>
            <person name="Eklund D.M."/>
            <person name="Florent S.N."/>
            <person name="Flores-Sandoval E."/>
            <person name="Fujiyama A."/>
            <person name="Fukuzawa H."/>
            <person name="Galik B."/>
            <person name="Grimanelli D."/>
            <person name="Grimwood J."/>
            <person name="Grossniklaus U."/>
            <person name="Hamada T."/>
            <person name="Haseloff J."/>
            <person name="Hetherington A.J."/>
            <person name="Higo A."/>
            <person name="Hirakawa Y."/>
            <person name="Hundley H.N."/>
            <person name="Ikeda Y."/>
            <person name="Inoue K."/>
            <person name="Inoue S.I."/>
            <person name="Ishida S."/>
            <person name="Jia Q."/>
            <person name="Kakita M."/>
            <person name="Kanazawa T."/>
            <person name="Kawai Y."/>
            <person name="Kawashima T."/>
            <person name="Kennedy M."/>
            <person name="Kinose K."/>
            <person name="Kinoshita T."/>
            <person name="Kohara Y."/>
            <person name="Koide E."/>
            <person name="Komatsu K."/>
            <person name="Kopischke S."/>
            <person name="Kubo M."/>
            <person name="Kyozuka J."/>
            <person name="Lagercrantz U."/>
            <person name="Lin S.S."/>
            <person name="Lindquist E."/>
            <person name="Lipzen A.M."/>
            <person name="Lu C.W."/>
            <person name="De Luna E."/>
            <person name="Martienssen R.A."/>
            <person name="Minamino N."/>
            <person name="Mizutani M."/>
            <person name="Mizutani M."/>
            <person name="Mochizuki N."/>
            <person name="Monte I."/>
            <person name="Mosher R."/>
            <person name="Nagasaki H."/>
            <person name="Nakagami H."/>
            <person name="Naramoto S."/>
            <person name="Nishitani K."/>
            <person name="Ohtani M."/>
            <person name="Okamoto T."/>
            <person name="Okumura M."/>
            <person name="Phillips J."/>
            <person name="Pollak B."/>
            <person name="Reinders A."/>
            <person name="Rovekamp M."/>
            <person name="Sano R."/>
            <person name="Sawa S."/>
            <person name="Schmid M.W."/>
            <person name="Shirakawa M."/>
            <person name="Solano R."/>
            <person name="Spunde A."/>
            <person name="Suetsugu N."/>
            <person name="Sugano S."/>
            <person name="Sugiyama A."/>
            <person name="Sun R."/>
            <person name="Suzuki Y."/>
            <person name="Takenaka M."/>
            <person name="Takezawa D."/>
            <person name="Tomogane H."/>
            <person name="Tsuzuki M."/>
            <person name="Ueda T."/>
            <person name="Umeda M."/>
            <person name="Ward J.M."/>
            <person name="Watanabe Y."/>
            <person name="Yazaki K."/>
            <person name="Yokoyama R."/>
            <person name="Yoshitake Y."/>
            <person name="Yotsui I."/>
            <person name="Zachgo S."/>
            <person name="Schmutz J."/>
        </authorList>
    </citation>
    <scope>NUCLEOTIDE SEQUENCE [LARGE SCALE GENOMIC DNA]</scope>
    <source>
        <strain evidence="3">Tak-1</strain>
    </source>
</reference>
<name>A0A2R6WWH9_MARPO</name>
<keyword evidence="3" id="KW-1185">Reference proteome</keyword>
<dbReference type="Gramene" id="Mp6g01960.1">
    <property type="protein sequence ID" value="Mp6g01960.1.cds"/>
    <property type="gene ID" value="Mp6g01960"/>
</dbReference>
<sequence length="423" mass="49221">MTDRFDRSVRRTGSSPMAVRSYAVAAKRQNQPMKGLSTTTTSPAGASTPASVASSYKRLAGAIVDSAPLKRMSAASQHSPTFSLPSPEGGNCELKTFVYDPATDQRGRSIAVAERVPIGETLVTDIVYPRPPPDDSDKEKPEMRPMTPSELGREWRRRLEASWKLYPRNMWGPVTKWGCLVNQPLTMSQKDHFKGQHDKLQKQRLEARKFGFERHWVKYKNLTNMWEDREARQSLAYIDPRDQFKKDAERMLHAQNDQRIARTKRVDEKHRNVKRWREFNRLEKREDEYLRRIDNEAMLRKDPGWRVNFSSVNYDIVTLGYTEGHDGDKLKYQDLMFKWRQSMRALRLQSKQSGCRMYDVVTWKPQRPCRLPAPKPELPVTPTAERLPSPKKPEMARPRNMLHSMYKLEDVPIGCTNDNRTNW</sequence>
<gene>
    <name evidence="2" type="ORF">MARPO_0052s0009</name>
</gene>